<organism evidence="2 3">
    <name type="scientific">Frankliniella fusca</name>
    <dbReference type="NCBI Taxonomy" id="407009"/>
    <lineage>
        <taxon>Eukaryota</taxon>
        <taxon>Metazoa</taxon>
        <taxon>Ecdysozoa</taxon>
        <taxon>Arthropoda</taxon>
        <taxon>Hexapoda</taxon>
        <taxon>Insecta</taxon>
        <taxon>Pterygota</taxon>
        <taxon>Neoptera</taxon>
        <taxon>Paraneoptera</taxon>
        <taxon>Thysanoptera</taxon>
        <taxon>Terebrantia</taxon>
        <taxon>Thripoidea</taxon>
        <taxon>Thripidae</taxon>
        <taxon>Frankliniella</taxon>
    </lineage>
</organism>
<proteinExistence type="predicted"/>
<name>A0AAE1HN94_9NEOP</name>
<comment type="caution">
    <text evidence="2">The sequence shown here is derived from an EMBL/GenBank/DDBJ whole genome shotgun (WGS) entry which is preliminary data.</text>
</comment>
<accession>A0AAE1HN94</accession>
<feature type="compositionally biased region" description="Basic and acidic residues" evidence="1">
    <location>
        <begin position="59"/>
        <end position="68"/>
    </location>
</feature>
<dbReference type="EMBL" id="JAHWGI010001175">
    <property type="protein sequence ID" value="KAK3924344.1"/>
    <property type="molecule type" value="Genomic_DNA"/>
</dbReference>
<gene>
    <name evidence="2" type="ORF">KUF71_002571</name>
</gene>
<keyword evidence="3" id="KW-1185">Reference proteome</keyword>
<feature type="compositionally biased region" description="Basic residues" evidence="1">
    <location>
        <begin position="44"/>
        <end position="57"/>
    </location>
</feature>
<protein>
    <submittedName>
        <fullName evidence="2">30S ribosomal protein S5</fullName>
    </submittedName>
</protein>
<evidence type="ECO:0000313" key="3">
    <source>
        <dbReference type="Proteomes" id="UP001219518"/>
    </source>
</evidence>
<reference evidence="2" key="2">
    <citation type="journal article" date="2023" name="BMC Genomics">
        <title>Pest status, molecular evolution, and epigenetic factors derived from the genome assembly of Frankliniella fusca, a thysanopteran phytovirus vector.</title>
        <authorList>
            <person name="Catto M.A."/>
            <person name="Labadie P.E."/>
            <person name="Jacobson A.L."/>
            <person name="Kennedy G.G."/>
            <person name="Srinivasan R."/>
            <person name="Hunt B.G."/>
        </authorList>
    </citation>
    <scope>NUCLEOTIDE SEQUENCE</scope>
    <source>
        <strain evidence="2">PL_HMW_Pooled</strain>
    </source>
</reference>
<dbReference type="AlphaFoldDB" id="A0AAE1HN94"/>
<dbReference type="GO" id="GO:0005840">
    <property type="term" value="C:ribosome"/>
    <property type="evidence" value="ECO:0007669"/>
    <property type="project" value="UniProtKB-KW"/>
</dbReference>
<feature type="compositionally biased region" description="Polar residues" evidence="1">
    <location>
        <begin position="32"/>
        <end position="42"/>
    </location>
</feature>
<evidence type="ECO:0000256" key="1">
    <source>
        <dbReference type="SAM" id="MobiDB-lite"/>
    </source>
</evidence>
<evidence type="ECO:0000313" key="2">
    <source>
        <dbReference type="EMBL" id="KAK3924344.1"/>
    </source>
</evidence>
<feature type="region of interest" description="Disordered" evidence="1">
    <location>
        <begin position="1"/>
        <end position="79"/>
    </location>
</feature>
<dbReference type="Proteomes" id="UP001219518">
    <property type="component" value="Unassembled WGS sequence"/>
</dbReference>
<reference evidence="2" key="1">
    <citation type="submission" date="2021-07" db="EMBL/GenBank/DDBJ databases">
        <authorList>
            <person name="Catto M.A."/>
            <person name="Jacobson A."/>
            <person name="Kennedy G."/>
            <person name="Labadie P."/>
            <person name="Hunt B.G."/>
            <person name="Srinivasan R."/>
        </authorList>
    </citation>
    <scope>NUCLEOTIDE SEQUENCE</scope>
    <source>
        <strain evidence="2">PL_HMW_Pooled</strain>
        <tissue evidence="2">Head</tissue>
    </source>
</reference>
<keyword evidence="2" id="KW-0687">Ribonucleoprotein</keyword>
<sequence>MKKIQRRMFSMGQSNLVTRVAQPANEGRPADISSSRLASTGPSHHYHPGKKSLRQGRRPSNEHARKGLGDSISLTRRLE</sequence>
<keyword evidence="2" id="KW-0689">Ribosomal protein</keyword>